<dbReference type="InterPro" id="IPR021099">
    <property type="entry name" value="PORR_domain"/>
</dbReference>
<gene>
    <name evidence="3" type="ORF">CDL15_Pgr003512</name>
</gene>
<feature type="region of interest" description="Disordered" evidence="1">
    <location>
        <begin position="67"/>
        <end position="97"/>
    </location>
</feature>
<dbReference type="AlphaFoldDB" id="A0A218X3P4"/>
<feature type="domain" description="PORR" evidence="2">
    <location>
        <begin position="395"/>
        <end position="724"/>
    </location>
</feature>
<name>A0A218X3P4_PUNGR</name>
<proteinExistence type="predicted"/>
<feature type="compositionally biased region" description="Polar residues" evidence="1">
    <location>
        <begin position="789"/>
        <end position="798"/>
    </location>
</feature>
<feature type="region of interest" description="Disordered" evidence="1">
    <location>
        <begin position="163"/>
        <end position="203"/>
    </location>
</feature>
<dbReference type="Proteomes" id="UP000197138">
    <property type="component" value="Unassembled WGS sequence"/>
</dbReference>
<dbReference type="EMBL" id="MTKT01002492">
    <property type="protein sequence ID" value="OWM79339.1"/>
    <property type="molecule type" value="Genomic_DNA"/>
</dbReference>
<feature type="compositionally biased region" description="Basic and acidic residues" evidence="1">
    <location>
        <begin position="771"/>
        <end position="787"/>
    </location>
</feature>
<feature type="compositionally biased region" description="Basic residues" evidence="1">
    <location>
        <begin position="737"/>
        <end position="751"/>
    </location>
</feature>
<dbReference type="PANTHER" id="PTHR31476">
    <property type="entry name" value="PROTEIN WHAT'S THIS FACTOR 1 HOMOLOG, CHLOROPLASTIC"/>
    <property type="match status" value="1"/>
</dbReference>
<dbReference type="GO" id="GO:0003723">
    <property type="term" value="F:RNA binding"/>
    <property type="evidence" value="ECO:0007669"/>
    <property type="project" value="InterPro"/>
</dbReference>
<reference evidence="4" key="1">
    <citation type="journal article" date="2017" name="Plant J.">
        <title>The pomegranate (Punica granatum L.) genome and the genomics of punicalagin biosynthesis.</title>
        <authorList>
            <person name="Qin G."/>
            <person name="Xu C."/>
            <person name="Ming R."/>
            <person name="Tang H."/>
            <person name="Guyot R."/>
            <person name="Kramer E.M."/>
            <person name="Hu Y."/>
            <person name="Yi X."/>
            <person name="Qi Y."/>
            <person name="Xu X."/>
            <person name="Gao Z."/>
            <person name="Pan H."/>
            <person name="Jian J."/>
            <person name="Tian Y."/>
            <person name="Yue Z."/>
            <person name="Xu Y."/>
        </authorList>
    </citation>
    <scope>NUCLEOTIDE SEQUENCE [LARGE SCALE GENOMIC DNA]</scope>
    <source>
        <strain evidence="4">cv. Dabenzi</strain>
    </source>
</reference>
<sequence>MEAHEDSPVVDYHSNVDTSRPFRSVKEAVAILGERFLNGEIMMSMSPLVKPPVIMSVRGENLDVMASEPVRQEEDQEEENEGDDQGNGDEWKKLEAELEKTKKELRIVNERAPEIEISHPMSRPMRQEEEQEAENNDKEEGLNDGLQKLETMHEEAKELRVVAEIEPETEIFNPVSEPPRQEEEEEEKRARSNAKEDQSLSDGLKKLEAELKETKKELRILKERESETEIALAALNAELHKNMSRLAKVEAMEAKAKAVAMTTRSDSTSMADFRIQQRPHADSDRVIDRHRSYFPTLAQILSIADDQKNKKKKKKQPGCYGAIMSGPKRSYNYKSVQKEKPIVPLCPPPPRLLLLLPSPSTEMAAAALRPLRANLRHVGGHQRCRTFINARIKWVRDPYLDKAILKEKHLKPIISLKNQILSSPSKNLPLSSAALLKPQLGLPTTALGFSQKYPSVFRVFQPGPGLPLLVALTPLAGILNKEELSIHSSRRRDTVDRLAKLLMLTRGMKLPLSVIDELKWDLGLAHDYVTSLLCDYPDYFNVCGMKDQSTGKEMLCLELVSWRDELAVSELVRRERENGDSGERRAVRIRYSMNFPNGFALQKRVRDWVEKWQELPYISPYEDAFHLAPSSDQAEKYTVAVLHELLWILVSKKTERRNLLAIGEILGFGTRFRKALVHHPGIFYTSNKLRTQTVVLREAYRKDFLAEKHPLEGMRHRYIHLMNKWPKRVESGPDSRARKRSRFPGGRRRVSNRGGLTHGRDTGLLPDSEVEEAHKDDRIKGQIRPELRQPSNGKTSSH</sequence>
<evidence type="ECO:0000313" key="4">
    <source>
        <dbReference type="Proteomes" id="UP000197138"/>
    </source>
</evidence>
<feature type="region of interest" description="Disordered" evidence="1">
    <location>
        <begin position="111"/>
        <end position="141"/>
    </location>
</feature>
<feature type="compositionally biased region" description="Acidic residues" evidence="1">
    <location>
        <begin position="74"/>
        <end position="87"/>
    </location>
</feature>
<evidence type="ECO:0000256" key="1">
    <source>
        <dbReference type="SAM" id="MobiDB-lite"/>
    </source>
</evidence>
<accession>A0A218X3P4</accession>
<dbReference type="InterPro" id="IPR045040">
    <property type="entry name" value="PORR_fam"/>
</dbReference>
<evidence type="ECO:0000313" key="3">
    <source>
        <dbReference type="EMBL" id="OWM79339.1"/>
    </source>
</evidence>
<dbReference type="PANTHER" id="PTHR31476:SF19">
    <property type="entry name" value="UBIQUITIN CARBOXYL-TERMINAL HYDROLASE FAMILY PROTEIN"/>
    <property type="match status" value="1"/>
</dbReference>
<dbReference type="Pfam" id="PF11955">
    <property type="entry name" value="PORR"/>
    <property type="match status" value="1"/>
</dbReference>
<feature type="compositionally biased region" description="Basic and acidic residues" evidence="1">
    <location>
        <begin position="187"/>
        <end position="203"/>
    </location>
</feature>
<evidence type="ECO:0000259" key="2">
    <source>
        <dbReference type="Pfam" id="PF11955"/>
    </source>
</evidence>
<protein>
    <recommendedName>
        <fullName evidence="2">PORR domain-containing protein</fullName>
    </recommendedName>
</protein>
<organism evidence="3 4">
    <name type="scientific">Punica granatum</name>
    <name type="common">Pomegranate</name>
    <dbReference type="NCBI Taxonomy" id="22663"/>
    <lineage>
        <taxon>Eukaryota</taxon>
        <taxon>Viridiplantae</taxon>
        <taxon>Streptophyta</taxon>
        <taxon>Embryophyta</taxon>
        <taxon>Tracheophyta</taxon>
        <taxon>Spermatophyta</taxon>
        <taxon>Magnoliopsida</taxon>
        <taxon>eudicotyledons</taxon>
        <taxon>Gunneridae</taxon>
        <taxon>Pentapetalae</taxon>
        <taxon>rosids</taxon>
        <taxon>malvids</taxon>
        <taxon>Myrtales</taxon>
        <taxon>Lythraceae</taxon>
        <taxon>Punica</taxon>
    </lineage>
</organism>
<comment type="caution">
    <text evidence="3">The sequence shown here is derived from an EMBL/GenBank/DDBJ whole genome shotgun (WGS) entry which is preliminary data.</text>
</comment>
<feature type="region of interest" description="Disordered" evidence="1">
    <location>
        <begin position="729"/>
        <end position="798"/>
    </location>
</feature>